<dbReference type="GO" id="GO:0005737">
    <property type="term" value="C:cytoplasm"/>
    <property type="evidence" value="ECO:0007669"/>
    <property type="project" value="TreeGrafter"/>
</dbReference>
<dbReference type="PRINTS" id="PR00318">
    <property type="entry name" value="GPROTEINA"/>
</dbReference>
<comment type="caution">
    <text evidence="9">The sequence shown here is derived from an EMBL/GenBank/DDBJ whole genome shotgun (WGS) entry which is preliminary data.</text>
</comment>
<feature type="binding site" evidence="5">
    <location>
        <begin position="293"/>
        <end position="299"/>
    </location>
    <ligand>
        <name>GTP</name>
        <dbReference type="ChEBI" id="CHEBI:37565"/>
    </ligand>
</feature>
<dbReference type="GO" id="GO:0005834">
    <property type="term" value="C:heterotrimeric G-protein complex"/>
    <property type="evidence" value="ECO:0007669"/>
    <property type="project" value="TreeGrafter"/>
</dbReference>
<evidence type="ECO:0000256" key="1">
    <source>
        <dbReference type="ARBA" id="ARBA00022723"/>
    </source>
</evidence>
<organism evidence="9 10">
    <name type="scientific">Cristinia sonorae</name>
    <dbReference type="NCBI Taxonomy" id="1940300"/>
    <lineage>
        <taxon>Eukaryota</taxon>
        <taxon>Fungi</taxon>
        <taxon>Dikarya</taxon>
        <taxon>Basidiomycota</taxon>
        <taxon>Agaricomycotina</taxon>
        <taxon>Agaricomycetes</taxon>
        <taxon>Agaricomycetidae</taxon>
        <taxon>Agaricales</taxon>
        <taxon>Pleurotineae</taxon>
        <taxon>Stephanosporaceae</taxon>
        <taxon>Cristinia</taxon>
    </lineage>
</organism>
<evidence type="ECO:0000256" key="7">
    <source>
        <dbReference type="SAM" id="Coils"/>
    </source>
</evidence>
<dbReference type="OrthoDB" id="5817230at2759"/>
<feature type="binding site" evidence="6">
    <location>
        <position position="299"/>
    </location>
    <ligand>
        <name>Mg(2+)</name>
        <dbReference type="ChEBI" id="CHEBI:18420"/>
    </ligand>
</feature>
<evidence type="ECO:0000256" key="5">
    <source>
        <dbReference type="PIRSR" id="PIRSR601019-1"/>
    </source>
</evidence>
<dbReference type="SMART" id="SM00275">
    <property type="entry name" value="G_alpha"/>
    <property type="match status" value="1"/>
</dbReference>
<dbReference type="PANTHER" id="PTHR10218:SF360">
    <property type="entry name" value="GUANINE NUCLEOTIDE-BINDING PROTEIN SUBUNIT ALPHA HOMOLOG"/>
    <property type="match status" value="1"/>
</dbReference>
<dbReference type="InterPro" id="IPR011025">
    <property type="entry name" value="GproteinA_insert"/>
</dbReference>
<dbReference type="InterPro" id="IPR027417">
    <property type="entry name" value="P-loop_NTPase"/>
</dbReference>
<keyword evidence="6" id="KW-0460">Magnesium</keyword>
<dbReference type="GO" id="GO:0046872">
    <property type="term" value="F:metal ion binding"/>
    <property type="evidence" value="ECO:0007669"/>
    <property type="project" value="UniProtKB-KW"/>
</dbReference>
<evidence type="ECO:0000256" key="3">
    <source>
        <dbReference type="ARBA" id="ARBA00023134"/>
    </source>
</evidence>
<keyword evidence="4" id="KW-0807">Transducer</keyword>
<name>A0A8K0USX6_9AGAR</name>
<dbReference type="GO" id="GO:0031683">
    <property type="term" value="F:G-protein beta/gamma-subunit complex binding"/>
    <property type="evidence" value="ECO:0007669"/>
    <property type="project" value="InterPro"/>
</dbReference>
<evidence type="ECO:0000313" key="10">
    <source>
        <dbReference type="Proteomes" id="UP000813824"/>
    </source>
</evidence>
<evidence type="ECO:0000256" key="2">
    <source>
        <dbReference type="ARBA" id="ARBA00022741"/>
    </source>
</evidence>
<proteinExistence type="predicted"/>
<keyword evidence="2 5" id="KW-0547">Nucleotide-binding</keyword>
<reference evidence="9" key="1">
    <citation type="journal article" date="2021" name="New Phytol.">
        <title>Evolutionary innovations through gain and loss of genes in the ectomycorrhizal Boletales.</title>
        <authorList>
            <person name="Wu G."/>
            <person name="Miyauchi S."/>
            <person name="Morin E."/>
            <person name="Kuo A."/>
            <person name="Drula E."/>
            <person name="Varga T."/>
            <person name="Kohler A."/>
            <person name="Feng B."/>
            <person name="Cao Y."/>
            <person name="Lipzen A."/>
            <person name="Daum C."/>
            <person name="Hundley H."/>
            <person name="Pangilinan J."/>
            <person name="Johnson J."/>
            <person name="Barry K."/>
            <person name="LaButti K."/>
            <person name="Ng V."/>
            <person name="Ahrendt S."/>
            <person name="Min B."/>
            <person name="Choi I.G."/>
            <person name="Park H."/>
            <person name="Plett J.M."/>
            <person name="Magnuson J."/>
            <person name="Spatafora J.W."/>
            <person name="Nagy L.G."/>
            <person name="Henrissat B."/>
            <person name="Grigoriev I.V."/>
            <person name="Yang Z.L."/>
            <person name="Xu J."/>
            <person name="Martin F.M."/>
        </authorList>
    </citation>
    <scope>NUCLEOTIDE SEQUENCE</scope>
    <source>
        <strain evidence="9">KKN 215</strain>
    </source>
</reference>
<feature type="binding site" evidence="5">
    <location>
        <begin position="392"/>
        <end position="395"/>
    </location>
    <ligand>
        <name>GTP</name>
        <dbReference type="ChEBI" id="CHEBI:37565"/>
    </ligand>
</feature>
<evidence type="ECO:0000313" key="9">
    <source>
        <dbReference type="EMBL" id="KAH8101890.1"/>
    </source>
</evidence>
<feature type="region of interest" description="Disordered" evidence="8">
    <location>
        <begin position="213"/>
        <end position="233"/>
    </location>
</feature>
<feature type="region of interest" description="Disordered" evidence="8">
    <location>
        <begin position="1"/>
        <end position="26"/>
    </location>
</feature>
<dbReference type="GO" id="GO:0005525">
    <property type="term" value="F:GTP binding"/>
    <property type="evidence" value="ECO:0007669"/>
    <property type="project" value="UniProtKB-KW"/>
</dbReference>
<dbReference type="Pfam" id="PF00503">
    <property type="entry name" value="G-alpha"/>
    <property type="match status" value="1"/>
</dbReference>
<keyword evidence="7" id="KW-0175">Coiled coil</keyword>
<dbReference type="InterPro" id="IPR001019">
    <property type="entry name" value="Gprotein_alpha_su"/>
</dbReference>
<accession>A0A8K0USX6</accession>
<gene>
    <name evidence="9" type="ORF">BXZ70DRAFT_83793</name>
</gene>
<keyword evidence="3 5" id="KW-0342">GTP-binding</keyword>
<protein>
    <submittedName>
        <fullName evidence="9">Guanine nucleotide binding protein, alpha subunit</fullName>
    </submittedName>
</protein>
<dbReference type="FunFam" id="3.40.50.300:FF:000692">
    <property type="entry name" value="Guanine nucleotide-binding protein subunit alpha"/>
    <property type="match status" value="1"/>
</dbReference>
<dbReference type="PROSITE" id="PS51882">
    <property type="entry name" value="G_ALPHA"/>
    <property type="match status" value="1"/>
</dbReference>
<dbReference type="Gene3D" id="3.40.50.300">
    <property type="entry name" value="P-loop containing nucleotide triphosphate hydrolases"/>
    <property type="match status" value="2"/>
</dbReference>
<dbReference type="GO" id="GO:0001664">
    <property type="term" value="F:G protein-coupled receptor binding"/>
    <property type="evidence" value="ECO:0007669"/>
    <property type="project" value="TreeGrafter"/>
</dbReference>
<evidence type="ECO:0000256" key="8">
    <source>
        <dbReference type="SAM" id="MobiDB-lite"/>
    </source>
</evidence>
<dbReference type="Proteomes" id="UP000813824">
    <property type="component" value="Unassembled WGS sequence"/>
</dbReference>
<dbReference type="PANTHER" id="PTHR10218">
    <property type="entry name" value="GTP-BINDING PROTEIN ALPHA SUBUNIT"/>
    <property type="match status" value="1"/>
</dbReference>
<keyword evidence="10" id="KW-1185">Reference proteome</keyword>
<dbReference type="SUPFAM" id="SSF47895">
    <property type="entry name" value="Transducin (alpha subunit), insertion domain"/>
    <property type="match status" value="1"/>
</dbReference>
<dbReference type="GO" id="GO:0003924">
    <property type="term" value="F:GTPase activity"/>
    <property type="evidence" value="ECO:0007669"/>
    <property type="project" value="InterPro"/>
</dbReference>
<keyword evidence="1 6" id="KW-0479">Metal-binding</keyword>
<dbReference type="GO" id="GO:0007188">
    <property type="term" value="P:adenylate cyclase-modulating G protein-coupled receptor signaling pathway"/>
    <property type="evidence" value="ECO:0007669"/>
    <property type="project" value="TreeGrafter"/>
</dbReference>
<sequence>MPAREAPVPVQGQYSSDPLDAALRPPLDETEEEKALRLALEAEAKRISQEIDESIKQEKQAKKRSRIVRLLLLGQSESGKSTTLRQFQRIYTPNAFREERVLWRSVIQLNIVRSIRIILDAIQDVRRHELLAVSSDTEYDDYADQPVGLPPHLHAICMRLVPLRHVESLLIAKLVPPNEDEATHLGVSGSSYNTPSYRQHEIFVRPTTTWKGAINKHGSKSNGSGSPGMDSPEESQVVINQCRHDMIALWNDRTVRDILKRRKIRLEESPGFYLDELERVTSLRYLPSDNDVLKARLKTVGVSEYKFQMEAGSESGTEWRIIDVGGSRSQVLTWIPFFDDVDAIIFLAPISGFDQTLVEDKSVNRLEDSVLLWKAVCSNKLLAKVDLVLFLNKCDILASKLRSGIRLSKYVRSFGERPNDSETAEKYFRSKFNAIHREHSPIPRKFYGFCTSVTDTTTTMGILASVRDMVIREHLRQSRLL</sequence>
<dbReference type="EMBL" id="JAEVFJ010000011">
    <property type="protein sequence ID" value="KAH8101890.1"/>
    <property type="molecule type" value="Genomic_DNA"/>
</dbReference>
<feature type="coiled-coil region" evidence="7">
    <location>
        <begin position="37"/>
        <end position="64"/>
    </location>
</feature>
<evidence type="ECO:0000256" key="4">
    <source>
        <dbReference type="ARBA" id="ARBA00023224"/>
    </source>
</evidence>
<dbReference type="SUPFAM" id="SSF52540">
    <property type="entry name" value="P-loop containing nucleoside triphosphate hydrolases"/>
    <property type="match status" value="1"/>
</dbReference>
<dbReference type="AlphaFoldDB" id="A0A8K0USX6"/>
<evidence type="ECO:0000256" key="6">
    <source>
        <dbReference type="PIRSR" id="PIRSR601019-2"/>
    </source>
</evidence>